<protein>
    <submittedName>
        <fullName evidence="1">Uncharacterized protein</fullName>
    </submittedName>
</protein>
<sequence>MPLYVFTVRRAKIDGDDKYIGMIPKLVDEMYQSDDSGMLDIYKEMIEDGHSKKDLFDGILSWPNNCLNRSKYINKQDIPKIIKLNEEFYLRDNFEEDDDKLIRLIEHLFRAHSTMEYGIYFGSLKADNDEDFLKNIVNPSKLKDRTYRIVHYTQLDNLLDYVDRIKKVHGMVSNLLYFNEGWQYGEKEETSMDYNGENREEFKKYLEKYDNEKLSTSEILVQCPIEPHIFNFTYRQHGGSKSKKKKKKKKN</sequence>
<dbReference type="AlphaFoldDB" id="A0A6C0F480"/>
<reference evidence="1" key="1">
    <citation type="journal article" date="2020" name="Nature">
        <title>Giant virus diversity and host interactions through global metagenomics.</title>
        <authorList>
            <person name="Schulz F."/>
            <person name="Roux S."/>
            <person name="Paez-Espino D."/>
            <person name="Jungbluth S."/>
            <person name="Walsh D.A."/>
            <person name="Denef V.J."/>
            <person name="McMahon K.D."/>
            <person name="Konstantinidis K.T."/>
            <person name="Eloe-Fadrosh E.A."/>
            <person name="Kyrpides N.C."/>
            <person name="Woyke T."/>
        </authorList>
    </citation>
    <scope>NUCLEOTIDE SEQUENCE</scope>
    <source>
        <strain evidence="1">GVMAG-S-ERX555931-87</strain>
    </source>
</reference>
<proteinExistence type="predicted"/>
<evidence type="ECO:0000313" key="1">
    <source>
        <dbReference type="EMBL" id="QHT36537.1"/>
    </source>
</evidence>
<accession>A0A6C0F480</accession>
<name>A0A6C0F480_9ZZZZ</name>
<dbReference type="EMBL" id="MN738744">
    <property type="protein sequence ID" value="QHT36537.1"/>
    <property type="molecule type" value="Genomic_DNA"/>
</dbReference>
<organism evidence="1">
    <name type="scientific">viral metagenome</name>
    <dbReference type="NCBI Taxonomy" id="1070528"/>
    <lineage>
        <taxon>unclassified sequences</taxon>
        <taxon>metagenomes</taxon>
        <taxon>organismal metagenomes</taxon>
    </lineage>
</organism>